<reference evidence="9 10" key="1">
    <citation type="submission" date="2019-03" db="EMBL/GenBank/DDBJ databases">
        <title>Genomics of glacier-inhabiting Cryobacterium strains.</title>
        <authorList>
            <person name="Liu Q."/>
            <person name="Xin Y.-H."/>
        </authorList>
    </citation>
    <scope>NUCLEOTIDE SEQUENCE [LARGE SCALE GENOMIC DNA]</scope>
    <source>
        <strain evidence="9 10">MDB2-B</strain>
    </source>
</reference>
<dbReference type="InterPro" id="IPR049453">
    <property type="entry name" value="Memb_transporter_dom"/>
</dbReference>
<evidence type="ECO:0000259" key="8">
    <source>
        <dbReference type="Pfam" id="PF13515"/>
    </source>
</evidence>
<evidence type="ECO:0000256" key="5">
    <source>
        <dbReference type="ARBA" id="ARBA00023136"/>
    </source>
</evidence>
<protein>
    <submittedName>
        <fullName evidence="9">FUSC family protein</fullName>
    </submittedName>
</protein>
<keyword evidence="4 7" id="KW-1133">Transmembrane helix</keyword>
<sequence>MRISARVRSSSRIPLLQAVKTSLAVMLGWVLSQGLLHTELPIFAAIAALLVVQPNINQTLGRAIERSLGVVGGVLVAYGVGVAFGKSSWIVLLAIVFCILLAWALRLAPSSASQIPISAMMVLSIGATTPEYARDRIIETMIGAAAALFVNALIVPPVLLAPAHDTVIRLAREVADTLDRIVDALRFPQTQTQIEEMMIKARLLRPMLNKAEKALKSAEESLTLNPRHTTNRRLLDVDEEFYNRLTSLVTRTIGMTRSLRDHYDHSLHLEPTVLAITVELSRSAHDLRLLAAEADYPDRDHLPVAVEPPALTEPLLIMTPHPQHWILIGSLMEDLRRVREEIKGE</sequence>
<feature type="transmembrane region" description="Helical" evidence="7">
    <location>
        <begin position="68"/>
        <end position="84"/>
    </location>
</feature>
<keyword evidence="10" id="KW-1185">Reference proteome</keyword>
<evidence type="ECO:0000256" key="7">
    <source>
        <dbReference type="SAM" id="Phobius"/>
    </source>
</evidence>
<name>A0ABY2IFV9_9MICO</name>
<accession>A0ABY2IFV9</accession>
<comment type="subcellular location">
    <subcellularLocation>
        <location evidence="1">Cell membrane</location>
        <topology evidence="1">Multi-pass membrane protein</topology>
    </subcellularLocation>
</comment>
<dbReference type="PANTHER" id="PTHR30509:SF9">
    <property type="entry name" value="MULTIDRUG RESISTANCE PROTEIN MDTO"/>
    <property type="match status" value="1"/>
</dbReference>
<dbReference type="EMBL" id="SOFG01000004">
    <property type="protein sequence ID" value="TFB90442.1"/>
    <property type="molecule type" value="Genomic_DNA"/>
</dbReference>
<evidence type="ECO:0000256" key="1">
    <source>
        <dbReference type="ARBA" id="ARBA00004651"/>
    </source>
</evidence>
<evidence type="ECO:0000256" key="3">
    <source>
        <dbReference type="ARBA" id="ARBA00022692"/>
    </source>
</evidence>
<evidence type="ECO:0000256" key="4">
    <source>
        <dbReference type="ARBA" id="ARBA00022989"/>
    </source>
</evidence>
<comment type="caution">
    <text evidence="9">The sequence shown here is derived from an EMBL/GenBank/DDBJ whole genome shotgun (WGS) entry which is preliminary data.</text>
</comment>
<keyword evidence="5 7" id="KW-0472">Membrane</keyword>
<comment type="similarity">
    <text evidence="6">Belongs to the YccS/YhfK family.</text>
</comment>
<feature type="transmembrane region" description="Helical" evidence="7">
    <location>
        <begin position="90"/>
        <end position="108"/>
    </location>
</feature>
<feature type="transmembrane region" description="Helical" evidence="7">
    <location>
        <begin position="141"/>
        <end position="160"/>
    </location>
</feature>
<gene>
    <name evidence="9" type="ORF">E3O44_02180</name>
</gene>
<evidence type="ECO:0000313" key="9">
    <source>
        <dbReference type="EMBL" id="TFB90442.1"/>
    </source>
</evidence>
<keyword evidence="2" id="KW-1003">Cell membrane</keyword>
<evidence type="ECO:0000256" key="6">
    <source>
        <dbReference type="ARBA" id="ARBA00043993"/>
    </source>
</evidence>
<dbReference type="Proteomes" id="UP000297608">
    <property type="component" value="Unassembled WGS sequence"/>
</dbReference>
<organism evidence="9 10">
    <name type="scientific">Cryobacterium algoricola</name>
    <dbReference type="NCBI Taxonomy" id="1259183"/>
    <lineage>
        <taxon>Bacteria</taxon>
        <taxon>Bacillati</taxon>
        <taxon>Actinomycetota</taxon>
        <taxon>Actinomycetes</taxon>
        <taxon>Micrococcales</taxon>
        <taxon>Microbacteriaceae</taxon>
        <taxon>Cryobacterium</taxon>
    </lineage>
</organism>
<evidence type="ECO:0000256" key="2">
    <source>
        <dbReference type="ARBA" id="ARBA00022475"/>
    </source>
</evidence>
<feature type="domain" description="Integral membrane bound transporter" evidence="8">
    <location>
        <begin position="29"/>
        <end position="150"/>
    </location>
</feature>
<dbReference type="Pfam" id="PF13515">
    <property type="entry name" value="FUSC_2"/>
    <property type="match status" value="1"/>
</dbReference>
<dbReference type="PANTHER" id="PTHR30509">
    <property type="entry name" value="P-HYDROXYBENZOIC ACID EFFLUX PUMP SUBUNIT-RELATED"/>
    <property type="match status" value="1"/>
</dbReference>
<evidence type="ECO:0000313" key="10">
    <source>
        <dbReference type="Proteomes" id="UP000297608"/>
    </source>
</evidence>
<keyword evidence="3 7" id="KW-0812">Transmembrane</keyword>
<proteinExistence type="inferred from homology"/>